<evidence type="ECO:0000313" key="3">
    <source>
        <dbReference type="Proteomes" id="UP000182259"/>
    </source>
</evidence>
<evidence type="ECO:0000313" key="1">
    <source>
        <dbReference type="EMBL" id="SGZ55749.1"/>
    </source>
</evidence>
<dbReference type="OrthoDB" id="4074932at2759"/>
<protein>
    <submittedName>
        <fullName evidence="1">CIC11C00000000037</fullName>
    </submittedName>
    <submittedName>
        <fullName evidence="2">CIC11C00000005518</fullName>
    </submittedName>
</protein>
<reference evidence="3 4" key="1">
    <citation type="submission" date="2016-10" db="EMBL/GenBank/DDBJ databases">
        <authorList>
            <person name="de Groot N.N."/>
        </authorList>
    </citation>
    <scope>NUCLEOTIDE SEQUENCE [LARGE SCALE GENOMIC DNA]</scope>
    <source>
        <strain evidence="2 4">CBS 141442</strain>
        <strain evidence="1 3">PYCC 4715</strain>
    </source>
</reference>
<evidence type="ECO:0000313" key="4">
    <source>
        <dbReference type="Proteomes" id="UP000182334"/>
    </source>
</evidence>
<dbReference type="Proteomes" id="UP000182334">
    <property type="component" value="Chromosome V"/>
</dbReference>
<sequence length="67" mass="7469">MIRAFSTSAISAFKKESVQQFNNVAKAAAVPKKWQPTPGNSFRSFAEYRLRAVNQSPLNLRAIKKGN</sequence>
<dbReference type="EMBL" id="LT635760">
    <property type="protein sequence ID" value="SGZ55789.1"/>
    <property type="molecule type" value="Genomic_DNA"/>
</dbReference>
<name>A0A1L0GHP7_9ASCO</name>
<keyword evidence="4" id="KW-1185">Reference proteome</keyword>
<dbReference type="AlphaFoldDB" id="A0A1L0GHP7"/>
<proteinExistence type="predicted"/>
<dbReference type="Proteomes" id="UP000182259">
    <property type="component" value="Chromosome IV"/>
</dbReference>
<organism evidence="1 3">
    <name type="scientific">Sungouiella intermedia</name>
    <dbReference type="NCBI Taxonomy" id="45354"/>
    <lineage>
        <taxon>Eukaryota</taxon>
        <taxon>Fungi</taxon>
        <taxon>Dikarya</taxon>
        <taxon>Ascomycota</taxon>
        <taxon>Saccharomycotina</taxon>
        <taxon>Pichiomycetes</taxon>
        <taxon>Metschnikowiaceae</taxon>
        <taxon>Sungouiella</taxon>
    </lineage>
</organism>
<accession>A0A1L0GHP7</accession>
<evidence type="ECO:0000313" key="2">
    <source>
        <dbReference type="EMBL" id="SGZ55789.1"/>
    </source>
</evidence>
<dbReference type="EMBL" id="LT635767">
    <property type="protein sequence ID" value="SGZ55749.1"/>
    <property type="molecule type" value="Genomic_DNA"/>
</dbReference>
<gene>
    <name evidence="1" type="ORF">SAMEA4029009_CIC11G00000000037</name>
    <name evidence="2" type="ORF">SAMEA4029010_CIC11G00000005518</name>
</gene>